<proteinExistence type="predicted"/>
<dbReference type="SUPFAM" id="SSF56487">
    <property type="entry name" value="SRCR-like"/>
    <property type="match status" value="1"/>
</dbReference>
<evidence type="ECO:0000256" key="2">
    <source>
        <dbReference type="ARBA" id="ARBA00023180"/>
    </source>
</evidence>
<dbReference type="Proteomes" id="UP000319801">
    <property type="component" value="Unassembled WGS sequence"/>
</dbReference>
<protein>
    <submittedName>
        <fullName evidence="8">Transmembrane protease serine 3</fullName>
    </submittedName>
</protein>
<reference evidence="8 9" key="1">
    <citation type="journal article" date="2019" name="Genome Biol. Evol.">
        <title>Whole-Genome Sequencing of the Giant Devil Catfish, Bagarius yarrelli.</title>
        <authorList>
            <person name="Jiang W."/>
            <person name="Lv Y."/>
            <person name="Cheng L."/>
            <person name="Yang K."/>
            <person name="Chao B."/>
            <person name="Wang X."/>
            <person name="Li Y."/>
            <person name="Pan X."/>
            <person name="You X."/>
            <person name="Zhang Y."/>
            <person name="Yang J."/>
            <person name="Li J."/>
            <person name="Zhang X."/>
            <person name="Liu S."/>
            <person name="Sun C."/>
            <person name="Yang J."/>
            <person name="Shi Q."/>
        </authorList>
    </citation>
    <scope>NUCLEOTIDE SEQUENCE [LARGE SCALE GENOMIC DNA]</scope>
    <source>
        <strain evidence="8">JWS20170419001</strain>
        <tissue evidence="8">Muscle</tissue>
    </source>
</reference>
<dbReference type="GO" id="GO:0004252">
    <property type="term" value="F:serine-type endopeptidase activity"/>
    <property type="evidence" value="ECO:0007669"/>
    <property type="project" value="InterPro"/>
</dbReference>
<keyword evidence="8" id="KW-0378">Hydrolase</keyword>
<dbReference type="InterPro" id="IPR043504">
    <property type="entry name" value="Peptidase_S1_PA_chymotrypsin"/>
</dbReference>
<evidence type="ECO:0000256" key="4">
    <source>
        <dbReference type="SAM" id="MobiDB-lite"/>
    </source>
</evidence>
<dbReference type="PROSITE" id="PS50240">
    <property type="entry name" value="TRYPSIN_DOM"/>
    <property type="match status" value="1"/>
</dbReference>
<keyword evidence="8" id="KW-0645">Protease</keyword>
<feature type="domain" description="SRCR" evidence="7">
    <location>
        <begin position="151"/>
        <end position="199"/>
    </location>
</feature>
<sequence length="415" mass="46295">MAYLEKKNGEKQQPETRRENIVGKEEVESGHFEAETNSEDLPNIRTPSVINVSPYSSIVGGWETSRPPQHFNPNTQDPHVPIGWPAEASNSLPIYKRHIIKTSYSSHRTSIIKVQPFIHGEDLSSPRPMCWPNIPHKLLILLMIICLVIAVALVLGIGLGVRVSGRHAVLQIHSRGIWSSVCWENWSASLGFSACKQLGYNSYVNSTWINLSSIESAYRKNIVMISSRFPTHYHTFKLHNSSFLSFTNPALWMVRVGLTDQPINGAADFSVKKIFYHSAYQPEGLSYDIAVIKLAQPLTFNGQVSVSLHSALVPLLSNRDCGIPGRSPWNICAGYLTGGAGTCQGDSGGPLACQTSVWKLVGAASWVEGCGNINTPGVYTSVTYALLWIHQTMEVKQESAEHKFVYYYYYYYYYI</sequence>
<evidence type="ECO:0000313" key="8">
    <source>
        <dbReference type="EMBL" id="TSK17906.1"/>
    </source>
</evidence>
<dbReference type="PROSITE" id="PS00135">
    <property type="entry name" value="TRYPSIN_SER"/>
    <property type="match status" value="1"/>
</dbReference>
<keyword evidence="9" id="KW-1185">Reference proteome</keyword>
<evidence type="ECO:0000256" key="5">
    <source>
        <dbReference type="SAM" id="Phobius"/>
    </source>
</evidence>
<evidence type="ECO:0000259" key="7">
    <source>
        <dbReference type="PROSITE" id="PS50287"/>
    </source>
</evidence>
<feature type="transmembrane region" description="Helical" evidence="5">
    <location>
        <begin position="138"/>
        <end position="161"/>
    </location>
</feature>
<dbReference type="GO" id="GO:0006508">
    <property type="term" value="P:proteolysis"/>
    <property type="evidence" value="ECO:0007669"/>
    <property type="project" value="UniProtKB-KW"/>
</dbReference>
<keyword evidence="5 8" id="KW-0812">Transmembrane</keyword>
<feature type="region of interest" description="Disordered" evidence="4">
    <location>
        <begin position="1"/>
        <end position="45"/>
    </location>
</feature>
<dbReference type="PANTHER" id="PTHR24252">
    <property type="entry name" value="ACROSIN-RELATED"/>
    <property type="match status" value="1"/>
</dbReference>
<comment type="caution">
    <text evidence="3">Lacks conserved residue(s) required for the propagation of feature annotation.</text>
</comment>
<dbReference type="Pfam" id="PF15494">
    <property type="entry name" value="SRCR_2"/>
    <property type="match status" value="1"/>
</dbReference>
<keyword evidence="5" id="KW-1133">Transmembrane helix</keyword>
<dbReference type="SUPFAM" id="SSF50494">
    <property type="entry name" value="Trypsin-like serine proteases"/>
    <property type="match status" value="1"/>
</dbReference>
<dbReference type="InterPro" id="IPR001190">
    <property type="entry name" value="SRCR"/>
</dbReference>
<dbReference type="SMART" id="SM00020">
    <property type="entry name" value="Tryp_SPc"/>
    <property type="match status" value="1"/>
</dbReference>
<comment type="caution">
    <text evidence="8">The sequence shown here is derived from an EMBL/GenBank/DDBJ whole genome shotgun (WGS) entry which is preliminary data.</text>
</comment>
<dbReference type="PROSITE" id="PS50287">
    <property type="entry name" value="SRCR_2"/>
    <property type="match status" value="1"/>
</dbReference>
<dbReference type="InterPro" id="IPR009003">
    <property type="entry name" value="Peptidase_S1_PA"/>
</dbReference>
<dbReference type="AlphaFoldDB" id="A0A556TKN4"/>
<evidence type="ECO:0000256" key="1">
    <source>
        <dbReference type="ARBA" id="ARBA00023157"/>
    </source>
</evidence>
<feature type="domain" description="Peptidase S1" evidence="6">
    <location>
        <begin position="186"/>
        <end position="394"/>
    </location>
</feature>
<gene>
    <name evidence="8" type="ORF">Baya_1286</name>
</gene>
<dbReference type="InterPro" id="IPR001254">
    <property type="entry name" value="Trypsin_dom"/>
</dbReference>
<name>A0A556TKN4_BAGYA</name>
<accession>A0A556TKN4</accession>
<dbReference type="Gene3D" id="2.40.10.10">
    <property type="entry name" value="Trypsin-like serine proteases"/>
    <property type="match status" value="2"/>
</dbReference>
<evidence type="ECO:0000256" key="3">
    <source>
        <dbReference type="PROSITE-ProRule" id="PRU00196"/>
    </source>
</evidence>
<evidence type="ECO:0000313" key="9">
    <source>
        <dbReference type="Proteomes" id="UP000319801"/>
    </source>
</evidence>
<dbReference type="GO" id="GO:0016020">
    <property type="term" value="C:membrane"/>
    <property type="evidence" value="ECO:0007669"/>
    <property type="project" value="InterPro"/>
</dbReference>
<evidence type="ECO:0000259" key="6">
    <source>
        <dbReference type="PROSITE" id="PS50240"/>
    </source>
</evidence>
<dbReference type="Pfam" id="PF00089">
    <property type="entry name" value="Trypsin"/>
    <property type="match status" value="1"/>
</dbReference>
<dbReference type="InterPro" id="IPR036772">
    <property type="entry name" value="SRCR-like_dom_sf"/>
</dbReference>
<keyword evidence="2" id="KW-0325">Glycoprotein</keyword>
<keyword evidence="5" id="KW-0472">Membrane</keyword>
<dbReference type="OrthoDB" id="6380398at2759"/>
<dbReference type="InterPro" id="IPR033116">
    <property type="entry name" value="TRYPSIN_SER"/>
</dbReference>
<dbReference type="EMBL" id="VCAZ01000004">
    <property type="protein sequence ID" value="TSK17906.1"/>
    <property type="molecule type" value="Genomic_DNA"/>
</dbReference>
<dbReference type="CDD" id="cd00190">
    <property type="entry name" value="Tryp_SPc"/>
    <property type="match status" value="1"/>
</dbReference>
<keyword evidence="1" id="KW-1015">Disulfide bond</keyword>
<organism evidence="8 9">
    <name type="scientific">Bagarius yarrelli</name>
    <name type="common">Goonch</name>
    <name type="synonym">Bagrus yarrelli</name>
    <dbReference type="NCBI Taxonomy" id="175774"/>
    <lineage>
        <taxon>Eukaryota</taxon>
        <taxon>Metazoa</taxon>
        <taxon>Chordata</taxon>
        <taxon>Craniata</taxon>
        <taxon>Vertebrata</taxon>
        <taxon>Euteleostomi</taxon>
        <taxon>Actinopterygii</taxon>
        <taxon>Neopterygii</taxon>
        <taxon>Teleostei</taxon>
        <taxon>Ostariophysi</taxon>
        <taxon>Siluriformes</taxon>
        <taxon>Sisoridae</taxon>
        <taxon>Sisorinae</taxon>
        <taxon>Bagarius</taxon>
    </lineage>
</organism>
<dbReference type="Gene3D" id="3.10.250.10">
    <property type="entry name" value="SRCR-like domain"/>
    <property type="match status" value="1"/>
</dbReference>
<feature type="compositionally biased region" description="Basic and acidic residues" evidence="4">
    <location>
        <begin position="1"/>
        <end position="34"/>
    </location>
</feature>
<dbReference type="PANTHER" id="PTHR24252:SF27">
    <property type="entry name" value="TRANSMEMBRANE PROTEASE SERINE 3-LIKE"/>
    <property type="match status" value="1"/>
</dbReference>